<dbReference type="OrthoDB" id="7298659at2"/>
<accession>A0A4R6R160</accession>
<proteinExistence type="predicted"/>
<evidence type="ECO:0000256" key="1">
    <source>
        <dbReference type="PROSITE-ProRule" id="PRU00169"/>
    </source>
</evidence>
<dbReference type="PANTHER" id="PTHR43228:SF1">
    <property type="entry name" value="TWO-COMPONENT RESPONSE REGULATOR ARR22"/>
    <property type="match status" value="1"/>
</dbReference>
<dbReference type="SUPFAM" id="SSF48452">
    <property type="entry name" value="TPR-like"/>
    <property type="match status" value="1"/>
</dbReference>
<name>A0A4R6R160_9BURK</name>
<dbReference type="RefSeq" id="WP_133611205.1">
    <property type="nucleotide sequence ID" value="NZ_SNXW01000014.1"/>
</dbReference>
<dbReference type="EMBL" id="SNXW01000014">
    <property type="protein sequence ID" value="TDP79389.1"/>
    <property type="molecule type" value="Genomic_DNA"/>
</dbReference>
<dbReference type="Pfam" id="PF00072">
    <property type="entry name" value="Response_reg"/>
    <property type="match status" value="1"/>
</dbReference>
<evidence type="ECO:0000259" key="3">
    <source>
        <dbReference type="PROSITE" id="PS50110"/>
    </source>
</evidence>
<feature type="domain" description="Response regulatory" evidence="3">
    <location>
        <begin position="26"/>
        <end position="148"/>
    </location>
</feature>
<dbReference type="InterPro" id="IPR019734">
    <property type="entry name" value="TPR_rpt"/>
</dbReference>
<protein>
    <submittedName>
        <fullName evidence="4">CheY-like chemotaxis protein</fullName>
    </submittedName>
</protein>
<dbReference type="Proteomes" id="UP000294593">
    <property type="component" value="Unassembled WGS sequence"/>
</dbReference>
<organism evidence="4 5">
    <name type="scientific">Aquabacterium commune</name>
    <dbReference type="NCBI Taxonomy" id="70586"/>
    <lineage>
        <taxon>Bacteria</taxon>
        <taxon>Pseudomonadati</taxon>
        <taxon>Pseudomonadota</taxon>
        <taxon>Betaproteobacteria</taxon>
        <taxon>Burkholderiales</taxon>
        <taxon>Aquabacterium</taxon>
    </lineage>
</organism>
<dbReference type="InterPro" id="IPR011990">
    <property type="entry name" value="TPR-like_helical_dom_sf"/>
</dbReference>
<dbReference type="PROSITE" id="PS50005">
    <property type="entry name" value="TPR"/>
    <property type="match status" value="1"/>
</dbReference>
<sequence>MHEVFSSSSTAKPGLGDAMHDMRSARALVIDSNLTSRSILRTMMSDLGVPGDRIKQVGRYNDARGELERTRYDIVLCDYHFGDTRQTGTDLLDELRAGNHLPFSTIFVMVTSEASYAKVAEAAEAALDCYLLKPHTHNELAGRIQVARLRKQAMADIFKALETEQYEEATKLCLARVEAKSEYWIYAARIGSELLLRLNRHDEARALFEIIDATKAMPWARLGIARAHVEAGQIPPALRVLDALILDSPGYADAYDVMGRAHLQVGDFERAYQTYQKAVSLTPNAVGRLQKMGLLAFHLGHTDEAAEVLERAIAMGLGSRSFDFQSVVMLALTHFAKDDGAALHKCVNQLLRAHERKSRSARLRRMYELVQVLALVQQNQGTEASRRLKTMAREFGQPDYDYETAGNMMTVLTRLRERSLDLPDADAWMQRLASRFCTNKPLTGMLCMMVTSHEPYGDMLRESYRQLSALAESCLAQAKNGAPAKAVETLLQRGADTGNARTVELADMIWQRYLTQLESHTEMAARLQDLLTRYGRRPASETDG</sequence>
<reference evidence="4 5" key="1">
    <citation type="submission" date="2019-03" db="EMBL/GenBank/DDBJ databases">
        <title>Genomic Encyclopedia of Type Strains, Phase IV (KMG-IV): sequencing the most valuable type-strain genomes for metagenomic binning, comparative biology and taxonomic classification.</title>
        <authorList>
            <person name="Goeker M."/>
        </authorList>
    </citation>
    <scope>NUCLEOTIDE SEQUENCE [LARGE SCALE GENOMIC DNA]</scope>
    <source>
        <strain evidence="4 5">DSM 11901</strain>
    </source>
</reference>
<comment type="caution">
    <text evidence="4">The sequence shown here is derived from an EMBL/GenBank/DDBJ whole genome shotgun (WGS) entry which is preliminary data.</text>
</comment>
<evidence type="ECO:0000256" key="2">
    <source>
        <dbReference type="PROSITE-ProRule" id="PRU00339"/>
    </source>
</evidence>
<dbReference type="Gene3D" id="3.40.50.2300">
    <property type="match status" value="1"/>
</dbReference>
<feature type="modified residue" description="4-aspartylphosphate" evidence="1">
    <location>
        <position position="78"/>
    </location>
</feature>
<dbReference type="SUPFAM" id="SSF52172">
    <property type="entry name" value="CheY-like"/>
    <property type="match status" value="1"/>
</dbReference>
<evidence type="ECO:0000313" key="5">
    <source>
        <dbReference type="Proteomes" id="UP000294593"/>
    </source>
</evidence>
<gene>
    <name evidence="4" type="ORF">EV672_11418</name>
</gene>
<dbReference type="GO" id="GO:0000160">
    <property type="term" value="P:phosphorelay signal transduction system"/>
    <property type="evidence" value="ECO:0007669"/>
    <property type="project" value="InterPro"/>
</dbReference>
<dbReference type="PROSITE" id="PS50293">
    <property type="entry name" value="TPR_REGION"/>
    <property type="match status" value="1"/>
</dbReference>
<keyword evidence="2" id="KW-0802">TPR repeat</keyword>
<dbReference type="InterPro" id="IPR011006">
    <property type="entry name" value="CheY-like_superfamily"/>
</dbReference>
<feature type="repeat" description="TPR" evidence="2">
    <location>
        <begin position="252"/>
        <end position="285"/>
    </location>
</feature>
<dbReference type="AlphaFoldDB" id="A0A4R6R160"/>
<dbReference type="Pfam" id="PF14559">
    <property type="entry name" value="TPR_19"/>
    <property type="match status" value="1"/>
</dbReference>
<dbReference type="SMART" id="SM00448">
    <property type="entry name" value="REC"/>
    <property type="match status" value="1"/>
</dbReference>
<dbReference type="InterPro" id="IPR001789">
    <property type="entry name" value="Sig_transdc_resp-reg_receiver"/>
</dbReference>
<dbReference type="InterPro" id="IPR052048">
    <property type="entry name" value="ST_Response_Regulator"/>
</dbReference>
<dbReference type="PROSITE" id="PS50110">
    <property type="entry name" value="RESPONSE_REGULATORY"/>
    <property type="match status" value="1"/>
</dbReference>
<dbReference type="SMART" id="SM00028">
    <property type="entry name" value="TPR"/>
    <property type="match status" value="2"/>
</dbReference>
<keyword evidence="1" id="KW-0597">Phosphoprotein</keyword>
<dbReference type="PANTHER" id="PTHR43228">
    <property type="entry name" value="TWO-COMPONENT RESPONSE REGULATOR"/>
    <property type="match status" value="1"/>
</dbReference>
<dbReference type="Gene3D" id="1.25.40.10">
    <property type="entry name" value="Tetratricopeptide repeat domain"/>
    <property type="match status" value="1"/>
</dbReference>
<keyword evidence="5" id="KW-1185">Reference proteome</keyword>
<evidence type="ECO:0000313" key="4">
    <source>
        <dbReference type="EMBL" id="TDP79389.1"/>
    </source>
</evidence>